<dbReference type="Proteomes" id="UP001609175">
    <property type="component" value="Unassembled WGS sequence"/>
</dbReference>
<reference evidence="4 5" key="1">
    <citation type="submission" date="2024-10" db="EMBL/GenBank/DDBJ databases">
        <authorList>
            <person name="Riesco R."/>
        </authorList>
    </citation>
    <scope>NUCLEOTIDE SEQUENCE [LARGE SCALE GENOMIC DNA]</scope>
    <source>
        <strain evidence="3 5">NCIMB 15448</strain>
        <strain evidence="1 4">NCIMB 15449</strain>
        <strain evidence="2 6">NCIMB 15450</strain>
    </source>
</reference>
<dbReference type="Pfam" id="PF11583">
    <property type="entry name" value="AurF"/>
    <property type="match status" value="1"/>
</dbReference>
<dbReference type="SUPFAM" id="SSF47240">
    <property type="entry name" value="Ferritin-like"/>
    <property type="match status" value="1"/>
</dbReference>
<evidence type="ECO:0000313" key="5">
    <source>
        <dbReference type="Proteomes" id="UP001609176"/>
    </source>
</evidence>
<evidence type="ECO:0000313" key="2">
    <source>
        <dbReference type="EMBL" id="MFH5232324.1"/>
    </source>
</evidence>
<evidence type="ECO:0000313" key="6">
    <source>
        <dbReference type="Proteomes" id="UP001609219"/>
    </source>
</evidence>
<dbReference type="EMBL" id="JBIMSO010000068">
    <property type="protein sequence ID" value="MFH5211023.1"/>
    <property type="molecule type" value="Genomic_DNA"/>
</dbReference>
<dbReference type="EMBL" id="JBIMSP010000114">
    <property type="protein sequence ID" value="MFH5245960.1"/>
    <property type="molecule type" value="Genomic_DNA"/>
</dbReference>
<evidence type="ECO:0000313" key="4">
    <source>
        <dbReference type="Proteomes" id="UP001609175"/>
    </source>
</evidence>
<dbReference type="Gene3D" id="1.10.620.20">
    <property type="entry name" value="Ribonucleotide Reductase, subunit A"/>
    <property type="match status" value="1"/>
</dbReference>
<keyword evidence="6" id="KW-1185">Reference proteome</keyword>
<dbReference type="InterPro" id="IPR009078">
    <property type="entry name" value="Ferritin-like_SF"/>
</dbReference>
<name>A0ABW7KU41_9NOCA</name>
<comment type="caution">
    <text evidence="3">The sequence shown here is derived from an EMBL/GenBank/DDBJ whole genome shotgun (WGS) entry which is preliminary data.</text>
</comment>
<gene>
    <name evidence="3" type="ORF">ACHIPV_29460</name>
    <name evidence="1" type="ORF">ACHIPZ_22840</name>
    <name evidence="2" type="ORF">ACHIRB_27685</name>
</gene>
<dbReference type="EMBL" id="JBIMSN010000142">
    <property type="protein sequence ID" value="MFH5232324.1"/>
    <property type="molecule type" value="Genomic_DNA"/>
</dbReference>
<dbReference type="Proteomes" id="UP001609176">
    <property type="component" value="Unassembled WGS sequence"/>
</dbReference>
<proteinExistence type="predicted"/>
<dbReference type="InterPro" id="IPR012348">
    <property type="entry name" value="RNR-like"/>
</dbReference>
<evidence type="ECO:0000313" key="3">
    <source>
        <dbReference type="EMBL" id="MFH5245960.1"/>
    </source>
</evidence>
<evidence type="ECO:0000313" key="1">
    <source>
        <dbReference type="EMBL" id="MFH5211023.1"/>
    </source>
</evidence>
<sequence length="320" mass="36242">MSAPIETPAHDDVADADREKYTKLLARLSALSVTHHFDAYGDIDWDATEFVIDPADPRWELPSYDPITETDWYRALSPETKARFGLDSIASAMKLGLEFERVLKQGLLEFAGTLPNGAPEFRYAYHEVIEEAQHSLMFQEFVNRSGFDAAGLTPSDRFGARFIKALGRVFPPMLFIFVLGGEEPVDYLQRKALRSGGDLHPLFERVMRIHVTEEARHVSFANSYLRTSVAGLSWFGRSPLAIGAPIILAIMAQKMMKPSPQLIKAYDIPRSVIVEAYDKNPAHRAETIASIRRVRRLCDDMGLVTPRYRWLWRRVGLDDS</sequence>
<dbReference type="Proteomes" id="UP001609219">
    <property type="component" value="Unassembled WGS sequence"/>
</dbReference>
<dbReference type="InterPro" id="IPR025859">
    <property type="entry name" value="AurF/CmlI"/>
</dbReference>
<protein>
    <submittedName>
        <fullName evidence="3">Diiron oxygenase</fullName>
    </submittedName>
</protein>
<accession>A0ABW7KU41</accession>
<dbReference type="RefSeq" id="WP_395117173.1">
    <property type="nucleotide sequence ID" value="NZ_JBIMSN010000142.1"/>
</dbReference>
<organism evidence="3 5">
    <name type="scientific">Antrihabitans spumae</name>
    <dbReference type="NCBI Taxonomy" id="3373370"/>
    <lineage>
        <taxon>Bacteria</taxon>
        <taxon>Bacillati</taxon>
        <taxon>Actinomycetota</taxon>
        <taxon>Actinomycetes</taxon>
        <taxon>Mycobacteriales</taxon>
        <taxon>Nocardiaceae</taxon>
        <taxon>Antrihabitans</taxon>
    </lineage>
</organism>